<proteinExistence type="predicted"/>
<keyword evidence="2" id="KW-0614">Plasmid</keyword>
<dbReference type="AlphaFoldDB" id="Q3M2B9"/>
<organism evidence="2 3">
    <name type="scientific">Trichormus variabilis (strain ATCC 29413 / PCC 7937)</name>
    <name type="common">Anabaena variabilis</name>
    <dbReference type="NCBI Taxonomy" id="240292"/>
    <lineage>
        <taxon>Bacteria</taxon>
        <taxon>Bacillati</taxon>
        <taxon>Cyanobacteriota</taxon>
        <taxon>Cyanophyceae</taxon>
        <taxon>Nostocales</taxon>
        <taxon>Nostocaceae</taxon>
        <taxon>Trichormus</taxon>
    </lineage>
</organism>
<dbReference type="Gene3D" id="1.10.3460.10">
    <property type="entry name" value="Chlorophyll a/b binding protein domain"/>
    <property type="match status" value="1"/>
</dbReference>
<evidence type="ECO:0000313" key="3">
    <source>
        <dbReference type="Proteomes" id="UP000002533"/>
    </source>
</evidence>
<accession>Q3M2B9</accession>
<dbReference type="Proteomes" id="UP000002533">
    <property type="component" value="Plasmid pAnaA"/>
</dbReference>
<dbReference type="KEGG" id="ava:Ava_B0155"/>
<keyword evidence="1" id="KW-1133">Transmembrane helix</keyword>
<evidence type="ECO:0000256" key="1">
    <source>
        <dbReference type="SAM" id="Phobius"/>
    </source>
</evidence>
<keyword evidence="1" id="KW-0472">Membrane</keyword>
<sequence length="94" mass="10476">MSSACKKYLHSVIFSYINQQKKKDMTSKGFTMNELGQLNNFAIEPKVYVDQTPRAGFTEYAEKLNGRLAMIGFVSLIAVEVVTGHGLIGWLTSL</sequence>
<dbReference type="SUPFAM" id="SSF103511">
    <property type="entry name" value="Chlorophyll a-b binding protein"/>
    <property type="match status" value="1"/>
</dbReference>
<keyword evidence="1" id="KW-0812">Transmembrane</keyword>
<feature type="transmembrane region" description="Helical" evidence="1">
    <location>
        <begin position="68"/>
        <end position="91"/>
    </location>
</feature>
<evidence type="ECO:0000313" key="2">
    <source>
        <dbReference type="EMBL" id="ABA24867.1"/>
    </source>
</evidence>
<dbReference type="HOGENOM" id="CLU_171075_0_1_3"/>
<evidence type="ECO:0008006" key="4">
    <source>
        <dbReference type="Google" id="ProtNLM"/>
    </source>
</evidence>
<gene>
    <name evidence="2" type="ordered locus">Ava_B0155</name>
</gene>
<dbReference type="EMBL" id="CP000119">
    <property type="protein sequence ID" value="ABA24867.1"/>
    <property type="molecule type" value="Genomic_DNA"/>
</dbReference>
<protein>
    <recommendedName>
        <fullName evidence="4">High light inducible protein</fullName>
    </recommendedName>
</protein>
<geneLocation type="plasmid" evidence="3">
    <name>pAnaA</name>
</geneLocation>
<reference evidence="3" key="1">
    <citation type="journal article" date="2014" name="Stand. Genomic Sci.">
        <title>Complete genome sequence of Anabaena variabilis ATCC 29413.</title>
        <authorList>
            <person name="Thiel T."/>
            <person name="Pratte B.S."/>
            <person name="Zhong J."/>
            <person name="Goodwin L."/>
            <person name="Copeland A."/>
            <person name="Lucas S."/>
            <person name="Han C."/>
            <person name="Pitluck S."/>
            <person name="Land M.L."/>
            <person name="Kyrpides N.C."/>
            <person name="Woyke T."/>
        </authorList>
    </citation>
    <scope>NUCLEOTIDE SEQUENCE [LARGE SCALE GENOMIC DNA]</scope>
    <source>
        <strain evidence="3">ATCC 29413 / PCC 7937</strain>
    </source>
</reference>
<name>Q3M2B9_TRIV2</name>